<sequence length="383" mass="41841">MDYLLTDEQKMIKELAHKIAEEKIRPAAAKYDISEEYPWEVLRVMAASDMFGLFIPEEYGGLGAKVMNLCLATEEFSRACGGIAVCYAASALGTFPIVLFGTDEQKKKYLPDLAKGKKVAAFAITEPEAGSDASAIKTSAKKEGDYYILNGLKHFITNGGDAETYVVIAMTDKSKGARGASAFIVEKGTPGFTFGKKEDKFGIRASSTRELIFTDCKVPAKNLLAKEGMGFIVTMRTFDMSRPGVASQALGIAQGALELAVKYVRERVQFGKPISSFQGVQWMLADMATEVEAARGLVYSTARMVDAGIKDVAKESAMAKMFASDTAMKVSIDALQLFGGYGYMKDYPIEKYVRDAKITQIYEGTNQIQRSIIALKLIKEMAK</sequence>
<dbReference type="PROSITE" id="PS00073">
    <property type="entry name" value="ACYL_COA_DH_2"/>
    <property type="match status" value="1"/>
</dbReference>
<dbReference type="Gene3D" id="1.20.140.10">
    <property type="entry name" value="Butyryl-CoA Dehydrogenase, subunit A, domain 3"/>
    <property type="match status" value="1"/>
</dbReference>
<dbReference type="PIRSF" id="PIRSF016578">
    <property type="entry name" value="HsaA"/>
    <property type="match status" value="1"/>
</dbReference>
<dbReference type="InterPro" id="IPR046373">
    <property type="entry name" value="Acyl-CoA_Oxase/DH_mid-dom_sf"/>
</dbReference>
<feature type="domain" description="Acyl-CoA dehydrogenase/oxidase C-terminal" evidence="9">
    <location>
        <begin position="228"/>
        <end position="375"/>
    </location>
</feature>
<feature type="domain" description="Acyl-CoA oxidase/dehydrogenase middle" evidence="10">
    <location>
        <begin position="121"/>
        <end position="216"/>
    </location>
</feature>
<comment type="caution">
    <text evidence="12">The sequence shown here is derived from an EMBL/GenBank/DDBJ whole genome shotgun (WGS) entry which is preliminary data.</text>
</comment>
<dbReference type="SUPFAM" id="SSF56645">
    <property type="entry name" value="Acyl-CoA dehydrogenase NM domain-like"/>
    <property type="match status" value="1"/>
</dbReference>
<evidence type="ECO:0000256" key="5">
    <source>
        <dbReference type="ARBA" id="ARBA00023002"/>
    </source>
</evidence>
<dbReference type="PANTHER" id="PTHR43884:SF12">
    <property type="entry name" value="ISOVALERYL-COA DEHYDROGENASE, MITOCHONDRIAL-RELATED"/>
    <property type="match status" value="1"/>
</dbReference>
<evidence type="ECO:0000256" key="4">
    <source>
        <dbReference type="ARBA" id="ARBA00022827"/>
    </source>
</evidence>
<proteinExistence type="inferred from homology"/>
<dbReference type="Pfam" id="PF02770">
    <property type="entry name" value="Acyl-CoA_dh_M"/>
    <property type="match status" value="1"/>
</dbReference>
<dbReference type="InterPro" id="IPR006091">
    <property type="entry name" value="Acyl-CoA_Oxase/DH_mid-dom"/>
</dbReference>
<evidence type="ECO:0000256" key="7">
    <source>
        <dbReference type="ARBA" id="ARBA00072305"/>
    </source>
</evidence>
<dbReference type="Gene3D" id="1.10.540.10">
    <property type="entry name" value="Acyl-CoA dehydrogenase/oxidase, N-terminal domain"/>
    <property type="match status" value="1"/>
</dbReference>
<dbReference type="Gene3D" id="2.40.110.10">
    <property type="entry name" value="Butyryl-CoA Dehydrogenase, subunit A, domain 2"/>
    <property type="match status" value="1"/>
</dbReference>
<dbReference type="InterPro" id="IPR009075">
    <property type="entry name" value="AcylCo_DH/oxidase_C"/>
</dbReference>
<evidence type="ECO:0000259" key="10">
    <source>
        <dbReference type="Pfam" id="PF02770"/>
    </source>
</evidence>
<evidence type="ECO:0000256" key="6">
    <source>
        <dbReference type="ARBA" id="ARBA00066362"/>
    </source>
</evidence>
<dbReference type="FunFam" id="2.40.110.10:FF:000001">
    <property type="entry name" value="Acyl-CoA dehydrogenase, mitochondrial"/>
    <property type="match status" value="1"/>
</dbReference>
<evidence type="ECO:0000313" key="12">
    <source>
        <dbReference type="EMBL" id="PIP19853.1"/>
    </source>
</evidence>
<dbReference type="FunFam" id="1.20.140.10:FF:000004">
    <property type="entry name" value="Acyl-CoA dehydrogenase FadE25"/>
    <property type="match status" value="1"/>
</dbReference>
<dbReference type="InterPro" id="IPR037069">
    <property type="entry name" value="AcylCoA_DH/ox_N_sf"/>
</dbReference>
<evidence type="ECO:0000256" key="1">
    <source>
        <dbReference type="ARBA" id="ARBA00001974"/>
    </source>
</evidence>
<comment type="similarity">
    <text evidence="2 8">Belongs to the acyl-CoA dehydrogenase family.</text>
</comment>
<dbReference type="GO" id="GO:0003995">
    <property type="term" value="F:acyl-CoA dehydrogenase activity"/>
    <property type="evidence" value="ECO:0007669"/>
    <property type="project" value="InterPro"/>
</dbReference>
<keyword evidence="4 8" id="KW-0274">FAD</keyword>
<dbReference type="Pfam" id="PF02771">
    <property type="entry name" value="Acyl-CoA_dh_N"/>
    <property type="match status" value="1"/>
</dbReference>
<keyword evidence="3 8" id="KW-0285">Flavoprotein</keyword>
<dbReference type="EC" id="1.3.8.10" evidence="6"/>
<name>A0A2G9YMB5_9BACT</name>
<dbReference type="AlphaFoldDB" id="A0A2G9YMB5"/>
<evidence type="ECO:0000259" key="11">
    <source>
        <dbReference type="Pfam" id="PF02771"/>
    </source>
</evidence>
<dbReference type="InterPro" id="IPR009100">
    <property type="entry name" value="AcylCoA_DH/oxidase_NM_dom_sf"/>
</dbReference>
<dbReference type="Pfam" id="PF00441">
    <property type="entry name" value="Acyl-CoA_dh_1"/>
    <property type="match status" value="1"/>
</dbReference>
<dbReference type="SUPFAM" id="SSF47203">
    <property type="entry name" value="Acyl-CoA dehydrogenase C-terminal domain-like"/>
    <property type="match status" value="1"/>
</dbReference>
<evidence type="ECO:0000256" key="2">
    <source>
        <dbReference type="ARBA" id="ARBA00009347"/>
    </source>
</evidence>
<organism evidence="12 13">
    <name type="scientific">Candidatus Sherwoodlollariibacterium unditelluris</name>
    <dbReference type="NCBI Taxonomy" id="1974757"/>
    <lineage>
        <taxon>Bacteria</taxon>
        <taxon>Pseudomonadati</taxon>
        <taxon>Candidatus Omnitrophota</taxon>
        <taxon>Candidatus Sherwoodlollariibacterium</taxon>
    </lineage>
</organism>
<reference evidence="12 13" key="1">
    <citation type="submission" date="2017-09" db="EMBL/GenBank/DDBJ databases">
        <title>Depth-based differentiation of microbial function through sediment-hosted aquifers and enrichment of novel symbionts in the deep terrestrial subsurface.</title>
        <authorList>
            <person name="Probst A.J."/>
            <person name="Ladd B."/>
            <person name="Jarett J.K."/>
            <person name="Geller-Mcgrath D.E."/>
            <person name="Sieber C.M."/>
            <person name="Emerson J.B."/>
            <person name="Anantharaman K."/>
            <person name="Thomas B.C."/>
            <person name="Malmstrom R."/>
            <person name="Stieglmeier M."/>
            <person name="Klingl A."/>
            <person name="Woyke T."/>
            <person name="Ryan C.M."/>
            <person name="Banfield J.F."/>
        </authorList>
    </citation>
    <scope>NUCLEOTIDE SEQUENCE [LARGE SCALE GENOMIC DNA]</scope>
    <source>
        <strain evidence="12">CG23_combo_of_CG06-09_8_20_14_all_41_10</strain>
    </source>
</reference>
<feature type="domain" description="Acyl-CoA dehydrogenase/oxidase N-terminal" evidence="11">
    <location>
        <begin position="6"/>
        <end position="117"/>
    </location>
</feature>
<dbReference type="PANTHER" id="PTHR43884">
    <property type="entry name" value="ACYL-COA DEHYDROGENASE"/>
    <property type="match status" value="1"/>
</dbReference>
<dbReference type="InterPro" id="IPR006089">
    <property type="entry name" value="Acyl-CoA_DH_CS"/>
</dbReference>
<accession>A0A2G9YMB5</accession>
<dbReference type="EMBL" id="PCRK01000010">
    <property type="protein sequence ID" value="PIP19853.1"/>
    <property type="molecule type" value="Genomic_DNA"/>
</dbReference>
<gene>
    <name evidence="12" type="ORF">COX41_00655</name>
</gene>
<evidence type="ECO:0000259" key="9">
    <source>
        <dbReference type="Pfam" id="PF00441"/>
    </source>
</evidence>
<protein>
    <recommendedName>
        <fullName evidence="7">Cyclohex-1-ene-1-carbonyl-CoA dehydrogenase</fullName>
        <ecNumber evidence="6">1.3.8.10</ecNumber>
    </recommendedName>
</protein>
<dbReference type="Proteomes" id="UP000231292">
    <property type="component" value="Unassembled WGS sequence"/>
</dbReference>
<dbReference type="FunFam" id="1.10.540.10:FF:000002">
    <property type="entry name" value="Acyl-CoA dehydrogenase FadE19"/>
    <property type="match status" value="1"/>
</dbReference>
<dbReference type="GO" id="GO:0050660">
    <property type="term" value="F:flavin adenine dinucleotide binding"/>
    <property type="evidence" value="ECO:0007669"/>
    <property type="project" value="InterPro"/>
</dbReference>
<keyword evidence="5 8" id="KW-0560">Oxidoreductase</keyword>
<dbReference type="InterPro" id="IPR013786">
    <property type="entry name" value="AcylCoA_DH/ox_N"/>
</dbReference>
<dbReference type="InterPro" id="IPR036250">
    <property type="entry name" value="AcylCo_DH-like_C"/>
</dbReference>
<dbReference type="PROSITE" id="PS00072">
    <property type="entry name" value="ACYL_COA_DH_1"/>
    <property type="match status" value="1"/>
</dbReference>
<evidence type="ECO:0000256" key="8">
    <source>
        <dbReference type="RuleBase" id="RU362125"/>
    </source>
</evidence>
<comment type="cofactor">
    <cofactor evidence="1 8">
        <name>FAD</name>
        <dbReference type="ChEBI" id="CHEBI:57692"/>
    </cofactor>
</comment>
<evidence type="ECO:0000256" key="3">
    <source>
        <dbReference type="ARBA" id="ARBA00022630"/>
    </source>
</evidence>
<evidence type="ECO:0000313" key="13">
    <source>
        <dbReference type="Proteomes" id="UP000231292"/>
    </source>
</evidence>